<feature type="binding site" evidence="7">
    <location>
        <position position="117"/>
    </location>
    <ligand>
        <name>FMN</name>
        <dbReference type="ChEBI" id="CHEBI:58210"/>
    </ligand>
</feature>
<reference evidence="9 10" key="1">
    <citation type="submission" date="2022-12" db="EMBL/GenBank/DDBJ databases">
        <title>Dasania phycosphaerae sp. nov., isolated from particulate material of the south coast of Korea.</title>
        <authorList>
            <person name="Jiang Y."/>
        </authorList>
    </citation>
    <scope>NUCLEOTIDE SEQUENCE [LARGE SCALE GENOMIC DNA]</scope>
    <source>
        <strain evidence="9 10">GY-19</strain>
    </source>
</reference>
<evidence type="ECO:0000256" key="3">
    <source>
        <dbReference type="ARBA" id="ARBA00022643"/>
    </source>
</evidence>
<feature type="binding site" evidence="7">
    <location>
        <position position="166"/>
    </location>
    <ligand>
        <name>FMN</name>
        <dbReference type="ChEBI" id="CHEBI:58210"/>
    </ligand>
</feature>
<feature type="binding site" evidence="7">
    <location>
        <begin position="341"/>
        <end position="342"/>
    </location>
    <ligand>
        <name>FMN</name>
        <dbReference type="ChEBI" id="CHEBI:58210"/>
    </ligand>
</feature>
<feature type="binding site" evidence="7">
    <location>
        <position position="287"/>
    </location>
    <ligand>
        <name>glyoxylate</name>
        <dbReference type="ChEBI" id="CHEBI:36655"/>
    </ligand>
</feature>
<feature type="binding site" evidence="7">
    <location>
        <position position="140"/>
    </location>
    <ligand>
        <name>glyoxylate</name>
        <dbReference type="ChEBI" id="CHEBI:36655"/>
    </ligand>
</feature>
<feature type="binding site" evidence="7">
    <location>
        <begin position="88"/>
        <end position="90"/>
    </location>
    <ligand>
        <name>FMN</name>
        <dbReference type="ChEBI" id="CHEBI:58210"/>
    </ligand>
</feature>
<dbReference type="GO" id="GO:0016491">
    <property type="term" value="F:oxidoreductase activity"/>
    <property type="evidence" value="ECO:0007669"/>
    <property type="project" value="UniProtKB-KW"/>
</dbReference>
<feature type="binding site" evidence="7">
    <location>
        <position position="138"/>
    </location>
    <ligand>
        <name>FMN</name>
        <dbReference type="ChEBI" id="CHEBI:58210"/>
    </ligand>
</feature>
<dbReference type="Proteomes" id="UP001069090">
    <property type="component" value="Unassembled WGS sequence"/>
</dbReference>
<evidence type="ECO:0000256" key="7">
    <source>
        <dbReference type="PIRSR" id="PIRSR000138-2"/>
    </source>
</evidence>
<dbReference type="GO" id="GO:0010181">
    <property type="term" value="F:FMN binding"/>
    <property type="evidence" value="ECO:0007669"/>
    <property type="project" value="InterPro"/>
</dbReference>
<feature type="binding site" evidence="7">
    <location>
        <position position="35"/>
    </location>
    <ligand>
        <name>glyoxylate</name>
        <dbReference type="ChEBI" id="CHEBI:36655"/>
    </ligand>
</feature>
<gene>
    <name evidence="9" type="ORF">O0V09_07525</name>
</gene>
<protein>
    <submittedName>
        <fullName evidence="9">Alpha-hydroxy acid oxidase</fullName>
    </submittedName>
</protein>
<comment type="caution">
    <text evidence="9">The sequence shown here is derived from an EMBL/GenBank/DDBJ whole genome shotgun (WGS) entry which is preliminary data.</text>
</comment>
<dbReference type="Gene3D" id="3.20.20.70">
    <property type="entry name" value="Aldolase class I"/>
    <property type="match status" value="1"/>
</dbReference>
<dbReference type="RefSeq" id="WP_258331194.1">
    <property type="nucleotide sequence ID" value="NZ_JAPTGG010000005.1"/>
</dbReference>
<evidence type="ECO:0000256" key="5">
    <source>
        <dbReference type="ARBA" id="ARBA00024042"/>
    </source>
</evidence>
<keyword evidence="10" id="KW-1185">Reference proteome</keyword>
<evidence type="ECO:0000313" key="9">
    <source>
        <dbReference type="EMBL" id="MCZ0865043.1"/>
    </source>
</evidence>
<dbReference type="CDD" id="cd02809">
    <property type="entry name" value="alpha_hydroxyacid_oxid_FMN"/>
    <property type="match status" value="1"/>
</dbReference>
<dbReference type="Pfam" id="PF01070">
    <property type="entry name" value="FMN_dh"/>
    <property type="match status" value="1"/>
</dbReference>
<accession>A0A9J6RKL8</accession>
<dbReference type="InterPro" id="IPR037396">
    <property type="entry name" value="FMN_HAD"/>
</dbReference>
<dbReference type="PROSITE" id="PS51349">
    <property type="entry name" value="FMN_HYDROXY_ACID_DH_2"/>
    <property type="match status" value="1"/>
</dbReference>
<evidence type="ECO:0000256" key="2">
    <source>
        <dbReference type="ARBA" id="ARBA00022630"/>
    </source>
</evidence>
<evidence type="ECO:0000259" key="8">
    <source>
        <dbReference type="PROSITE" id="PS51349"/>
    </source>
</evidence>
<dbReference type="InterPro" id="IPR013785">
    <property type="entry name" value="Aldolase_TIM"/>
</dbReference>
<comment type="cofactor">
    <cofactor evidence="1">
        <name>FMN</name>
        <dbReference type="ChEBI" id="CHEBI:58210"/>
    </cofactor>
</comment>
<keyword evidence="3 7" id="KW-0288">FMN</keyword>
<sequence length="379" mass="42010">MIRPFLEHRGATNYPSVTDLKARAKQRLPKFVYDYLAGGLGRERSLSRNEQAFNNIELVPKFLAELDSIDSSIELFEQNWSLPLGISPVGFADLNWPGTELEMARQAQLAGIPFTQSSFSNETIEAIAEAAGSSHWFQLYACKDFAIMQDLMDRAARNGVKNLLVTIDTPQYSKRERDWRNGMSSSALPSLKQLLQVSSKPAWALQAALKGVPTLKTLNAYVDKKDRGKTAGNNRILELCDSWYDWDLLAKVRQHWQGKLIIKGVMDNELGRQAIAQGADGLLISNHGGRQFDAAPATIDLLPRIKDSVGDSVPLIIDSGIRSGLDVLRAMELGADFCMSGRSFYYGTAALGSRGAEFVIALLADEITREMKEYGKTSW</sequence>
<keyword evidence="4" id="KW-0560">Oxidoreductase</keyword>
<dbReference type="InterPro" id="IPR012133">
    <property type="entry name" value="Alpha-hydoxy_acid_DH_FMN"/>
</dbReference>
<feature type="binding site" evidence="7">
    <location>
        <position position="290"/>
    </location>
    <ligand>
        <name>glyoxylate</name>
        <dbReference type="ChEBI" id="CHEBI:36655"/>
    </ligand>
</feature>
<feature type="binding site" evidence="7">
    <location>
        <position position="263"/>
    </location>
    <ligand>
        <name>glyoxylate</name>
        <dbReference type="ChEBI" id="CHEBI:36655"/>
    </ligand>
</feature>
<feature type="domain" description="FMN hydroxy acid dehydrogenase" evidence="8">
    <location>
        <begin position="9"/>
        <end position="379"/>
    </location>
</feature>
<evidence type="ECO:0000256" key="6">
    <source>
        <dbReference type="PIRSR" id="PIRSR000138-1"/>
    </source>
</evidence>
<feature type="binding site" evidence="7">
    <location>
        <position position="285"/>
    </location>
    <ligand>
        <name>FMN</name>
        <dbReference type="ChEBI" id="CHEBI:58210"/>
    </ligand>
</feature>
<evidence type="ECO:0000256" key="1">
    <source>
        <dbReference type="ARBA" id="ARBA00001917"/>
    </source>
</evidence>
<feature type="binding site" evidence="7">
    <location>
        <begin position="318"/>
        <end position="322"/>
    </location>
    <ligand>
        <name>FMN</name>
        <dbReference type="ChEBI" id="CHEBI:58210"/>
    </ligand>
</feature>
<keyword evidence="2 7" id="KW-0285">Flavoprotein</keyword>
<dbReference type="PIRSF" id="PIRSF000138">
    <property type="entry name" value="Al-hdrx_acd_dh"/>
    <property type="match status" value="1"/>
</dbReference>
<organism evidence="9 10">
    <name type="scientific">Dasania phycosphaerae</name>
    <dbReference type="NCBI Taxonomy" id="2950436"/>
    <lineage>
        <taxon>Bacteria</taxon>
        <taxon>Pseudomonadati</taxon>
        <taxon>Pseudomonadota</taxon>
        <taxon>Gammaproteobacteria</taxon>
        <taxon>Cellvibrionales</taxon>
        <taxon>Spongiibacteraceae</taxon>
        <taxon>Dasania</taxon>
    </lineage>
</organism>
<dbReference type="EMBL" id="JAPTGG010000005">
    <property type="protein sequence ID" value="MCZ0865043.1"/>
    <property type="molecule type" value="Genomic_DNA"/>
</dbReference>
<feature type="binding site" evidence="7">
    <location>
        <position position="175"/>
    </location>
    <ligand>
        <name>glyoxylate</name>
        <dbReference type="ChEBI" id="CHEBI:36655"/>
    </ligand>
</feature>
<comment type="similarity">
    <text evidence="5">Belongs to the FMN-dependent alpha-hydroxy acid dehydrogenase family.</text>
</comment>
<dbReference type="InterPro" id="IPR008259">
    <property type="entry name" value="FMN_hydac_DH_AS"/>
</dbReference>
<dbReference type="AlphaFoldDB" id="A0A9J6RKL8"/>
<feature type="active site" description="Proton acceptor" evidence="6">
    <location>
        <position position="287"/>
    </location>
</feature>
<name>A0A9J6RKL8_9GAMM</name>
<dbReference type="PANTHER" id="PTHR10578:SF107">
    <property type="entry name" value="2-HYDROXYACID OXIDASE 1"/>
    <property type="match status" value="1"/>
</dbReference>
<evidence type="ECO:0000313" key="10">
    <source>
        <dbReference type="Proteomes" id="UP001069090"/>
    </source>
</evidence>
<dbReference type="InterPro" id="IPR000262">
    <property type="entry name" value="FMN-dep_DH"/>
</dbReference>
<dbReference type="PANTHER" id="PTHR10578">
    <property type="entry name" value="S -2-HYDROXY-ACID OXIDASE-RELATED"/>
    <property type="match status" value="1"/>
</dbReference>
<evidence type="ECO:0000256" key="4">
    <source>
        <dbReference type="ARBA" id="ARBA00023002"/>
    </source>
</evidence>
<dbReference type="SUPFAM" id="SSF51395">
    <property type="entry name" value="FMN-linked oxidoreductases"/>
    <property type="match status" value="1"/>
</dbReference>
<dbReference type="PROSITE" id="PS00557">
    <property type="entry name" value="FMN_HYDROXY_ACID_DH_1"/>
    <property type="match status" value="1"/>
</dbReference>
<proteinExistence type="inferred from homology"/>